<reference evidence="1 2" key="1">
    <citation type="submission" date="2017-09" db="EMBL/GenBank/DDBJ databases">
        <title>Large-scale bioinformatics analysis of Bacillus genomes uncovers conserved roles of natural products in bacterial physiology.</title>
        <authorList>
            <consortium name="Agbiome Team Llc"/>
            <person name="Bleich R.M."/>
            <person name="Grubbs K.J."/>
            <person name="Santa Maria K.C."/>
            <person name="Allen S.E."/>
            <person name="Farag S."/>
            <person name="Shank E.A."/>
            <person name="Bowers A."/>
        </authorList>
    </citation>
    <scope>NUCLEOTIDE SEQUENCE [LARGE SCALE GENOMIC DNA]</scope>
    <source>
        <strain evidence="1 2">AFS009893</strain>
    </source>
</reference>
<proteinExistence type="predicted"/>
<dbReference type="EMBL" id="NUDP01000266">
    <property type="protein sequence ID" value="PEM58670.1"/>
    <property type="molecule type" value="Genomic_DNA"/>
</dbReference>
<accession>A0A2B5JN09</accession>
<organism evidence="1 2">
    <name type="scientific">Bacillus pseudomycoides</name>
    <dbReference type="NCBI Taxonomy" id="64104"/>
    <lineage>
        <taxon>Bacteria</taxon>
        <taxon>Bacillati</taxon>
        <taxon>Bacillota</taxon>
        <taxon>Bacilli</taxon>
        <taxon>Bacillales</taxon>
        <taxon>Bacillaceae</taxon>
        <taxon>Bacillus</taxon>
        <taxon>Bacillus cereus group</taxon>
    </lineage>
</organism>
<dbReference type="AlphaFoldDB" id="A0A2B5JN09"/>
<protein>
    <submittedName>
        <fullName evidence="1">Uncharacterized protein</fullName>
    </submittedName>
</protein>
<evidence type="ECO:0000313" key="2">
    <source>
        <dbReference type="Proteomes" id="UP000219775"/>
    </source>
</evidence>
<name>A0A2B5JN09_9BACI</name>
<comment type="caution">
    <text evidence="1">The sequence shown here is derived from an EMBL/GenBank/DDBJ whole genome shotgun (WGS) entry which is preliminary data.</text>
</comment>
<dbReference type="RefSeq" id="WP_097850442.1">
    <property type="nucleotide sequence ID" value="NZ_NUDF01000189.1"/>
</dbReference>
<evidence type="ECO:0000313" key="1">
    <source>
        <dbReference type="EMBL" id="PEM58670.1"/>
    </source>
</evidence>
<sequence length="66" mass="7645">MLKKKSDPILKIILMVVAAGIITLTFFSDQSNTMKWLMRTCWTIIFIGNLFSFLRKDHTINAEPNK</sequence>
<gene>
    <name evidence="1" type="ORF">CN613_28545</name>
</gene>
<dbReference type="Proteomes" id="UP000219775">
    <property type="component" value="Unassembled WGS sequence"/>
</dbReference>